<gene>
    <name evidence="1" type="ORF">C0029_18865</name>
</gene>
<evidence type="ECO:0000313" key="1">
    <source>
        <dbReference type="EMBL" id="PLW84514.1"/>
    </source>
</evidence>
<dbReference type="KEGG" id="hja:BST95_02585"/>
<evidence type="ECO:0000313" key="2">
    <source>
        <dbReference type="Proteomes" id="UP000235162"/>
    </source>
</evidence>
<comment type="caution">
    <text evidence="1">The sequence shown here is derived from an EMBL/GenBank/DDBJ whole genome shotgun (WGS) entry which is preliminary data.</text>
</comment>
<dbReference type="RefSeq" id="WP_084198039.1">
    <property type="nucleotide sequence ID" value="NZ_BMYL01000013.1"/>
</dbReference>
<protein>
    <submittedName>
        <fullName evidence="1">Uncharacterized protein</fullName>
    </submittedName>
</protein>
<sequence>MHTDSFRIPSFMFFGWAIAVTLSLTMLNMAVAEEADVVCGPEFAPSQDFLAFVDVENSPDWPQQYSVSVPHQYRGESLARIGILFQDSADEEGYFNLAWEEEADQRLVHFALGIDMHSVLVVGYYGGSVCQHEGVIKIET</sequence>
<proteinExistence type="predicted"/>
<dbReference type="EMBL" id="PKUR01000011">
    <property type="protein sequence ID" value="PLW84514.1"/>
    <property type="molecule type" value="Genomic_DNA"/>
</dbReference>
<name>A0AAP8MBB0_9GAMM</name>
<reference evidence="1 2" key="1">
    <citation type="submission" date="2018-01" db="EMBL/GenBank/DDBJ databases">
        <title>The draft genome sequence of Halioglobus japonicus S1-36.</title>
        <authorList>
            <person name="Du Z.-J."/>
            <person name="Shi M.-J."/>
        </authorList>
    </citation>
    <scope>NUCLEOTIDE SEQUENCE [LARGE SCALE GENOMIC DNA]</scope>
    <source>
        <strain evidence="1 2">S1-36</strain>
    </source>
</reference>
<keyword evidence="2" id="KW-1185">Reference proteome</keyword>
<accession>A0AAP8MBB0</accession>
<dbReference type="AlphaFoldDB" id="A0AAP8MBB0"/>
<dbReference type="Proteomes" id="UP000235162">
    <property type="component" value="Unassembled WGS sequence"/>
</dbReference>
<organism evidence="1 2">
    <name type="scientific">Halioglobus japonicus</name>
    <dbReference type="NCBI Taxonomy" id="930805"/>
    <lineage>
        <taxon>Bacteria</taxon>
        <taxon>Pseudomonadati</taxon>
        <taxon>Pseudomonadota</taxon>
        <taxon>Gammaproteobacteria</taxon>
        <taxon>Cellvibrionales</taxon>
        <taxon>Halieaceae</taxon>
        <taxon>Halioglobus</taxon>
    </lineage>
</organism>